<evidence type="ECO:0000313" key="2">
    <source>
        <dbReference type="Proteomes" id="UP001062846"/>
    </source>
</evidence>
<dbReference type="EMBL" id="CM046391">
    <property type="protein sequence ID" value="KAI8558368.1"/>
    <property type="molecule type" value="Genomic_DNA"/>
</dbReference>
<comment type="caution">
    <text evidence="1">The sequence shown here is derived from an EMBL/GenBank/DDBJ whole genome shotgun (WGS) entry which is preliminary data.</text>
</comment>
<organism evidence="1 2">
    <name type="scientific">Rhododendron molle</name>
    <name type="common">Chinese azalea</name>
    <name type="synonym">Azalea mollis</name>
    <dbReference type="NCBI Taxonomy" id="49168"/>
    <lineage>
        <taxon>Eukaryota</taxon>
        <taxon>Viridiplantae</taxon>
        <taxon>Streptophyta</taxon>
        <taxon>Embryophyta</taxon>
        <taxon>Tracheophyta</taxon>
        <taxon>Spermatophyta</taxon>
        <taxon>Magnoliopsida</taxon>
        <taxon>eudicotyledons</taxon>
        <taxon>Gunneridae</taxon>
        <taxon>Pentapetalae</taxon>
        <taxon>asterids</taxon>
        <taxon>Ericales</taxon>
        <taxon>Ericaceae</taxon>
        <taxon>Ericoideae</taxon>
        <taxon>Rhodoreae</taxon>
        <taxon>Rhododendron</taxon>
    </lineage>
</organism>
<gene>
    <name evidence="1" type="ORF">RHMOL_Rhmol04G0086300</name>
</gene>
<accession>A0ACC0P0V2</accession>
<protein>
    <submittedName>
        <fullName evidence="1">Uncharacterized protein</fullName>
    </submittedName>
</protein>
<sequence>MGQPPLTSPSHLQPATLLHHAAFSLPSLLLRPSHQFGSSIHCLHLSRPTFPPSPPPPPLPDLPSHIPPPRFFFILCGSGLIASLLVKTDFTPMFQESLSEEILNRPIEFSMPSLRQVKLINFAGSLLQLNFVKLLIEQQVVLEEIIAVKKNGESAQFCR</sequence>
<dbReference type="Proteomes" id="UP001062846">
    <property type="component" value="Chromosome 4"/>
</dbReference>
<reference evidence="1" key="1">
    <citation type="submission" date="2022-02" db="EMBL/GenBank/DDBJ databases">
        <title>Plant Genome Project.</title>
        <authorList>
            <person name="Zhang R.-G."/>
        </authorList>
    </citation>
    <scope>NUCLEOTIDE SEQUENCE</scope>
    <source>
        <strain evidence="1">AT1</strain>
    </source>
</reference>
<proteinExistence type="predicted"/>
<keyword evidence="2" id="KW-1185">Reference proteome</keyword>
<evidence type="ECO:0000313" key="1">
    <source>
        <dbReference type="EMBL" id="KAI8558368.1"/>
    </source>
</evidence>
<name>A0ACC0P0V2_RHOML</name>